<evidence type="ECO:0000259" key="1">
    <source>
        <dbReference type="Pfam" id="PF00535"/>
    </source>
</evidence>
<dbReference type="Proteomes" id="UP000753908">
    <property type="component" value="Unassembled WGS sequence"/>
</dbReference>
<dbReference type="CDD" id="cd00761">
    <property type="entry name" value="Glyco_tranf_GTA_type"/>
    <property type="match status" value="1"/>
</dbReference>
<proteinExistence type="predicted"/>
<dbReference type="InterPro" id="IPR029044">
    <property type="entry name" value="Nucleotide-diphossugar_trans"/>
</dbReference>
<feature type="domain" description="Glycosyltransferase 2-like" evidence="1">
    <location>
        <begin position="5"/>
        <end position="126"/>
    </location>
</feature>
<reference evidence="2" key="2">
    <citation type="journal article" date="2022" name="Microbiol. Resour. Announc.">
        <title>Metagenome Sequencing to Explore Phylogenomics of Terrestrial Cyanobacteria.</title>
        <authorList>
            <person name="Ward R.D."/>
            <person name="Stajich J.E."/>
            <person name="Johansen J.R."/>
            <person name="Huntemann M."/>
            <person name="Clum A."/>
            <person name="Foster B."/>
            <person name="Foster B."/>
            <person name="Roux S."/>
            <person name="Palaniappan K."/>
            <person name="Varghese N."/>
            <person name="Mukherjee S."/>
            <person name="Reddy T.B.K."/>
            <person name="Daum C."/>
            <person name="Copeland A."/>
            <person name="Chen I.A."/>
            <person name="Ivanova N.N."/>
            <person name="Kyrpides N.C."/>
            <person name="Shapiro N."/>
            <person name="Eloe-Fadrosh E.A."/>
            <person name="Pietrasiak N."/>
        </authorList>
    </citation>
    <scope>NUCLEOTIDE SEQUENCE</scope>
    <source>
        <strain evidence="2">CPER-KK1</strain>
    </source>
</reference>
<dbReference type="PANTHER" id="PTHR22916">
    <property type="entry name" value="GLYCOSYLTRANSFERASE"/>
    <property type="match status" value="1"/>
</dbReference>
<evidence type="ECO:0000313" key="3">
    <source>
        <dbReference type="Proteomes" id="UP000753908"/>
    </source>
</evidence>
<comment type="caution">
    <text evidence="2">The sequence shown here is derived from an EMBL/GenBank/DDBJ whole genome shotgun (WGS) entry which is preliminary data.</text>
</comment>
<dbReference type="EMBL" id="JAHHIF010000012">
    <property type="protein sequence ID" value="MBW4545077.1"/>
    <property type="molecule type" value="Genomic_DNA"/>
</dbReference>
<gene>
    <name evidence="2" type="ORF">KME25_11610</name>
</gene>
<protein>
    <submittedName>
        <fullName evidence="2">Glycosyltransferase family 2 protein</fullName>
    </submittedName>
</protein>
<dbReference type="Pfam" id="PF00535">
    <property type="entry name" value="Glycos_transf_2"/>
    <property type="match status" value="1"/>
</dbReference>
<accession>A0A951PKB6</accession>
<dbReference type="AlphaFoldDB" id="A0A951PKB6"/>
<name>A0A951PKB6_9CYAN</name>
<dbReference type="Gene3D" id="3.90.550.10">
    <property type="entry name" value="Spore Coat Polysaccharide Biosynthesis Protein SpsA, Chain A"/>
    <property type="match status" value="1"/>
</dbReference>
<dbReference type="PANTHER" id="PTHR22916:SF3">
    <property type="entry name" value="UDP-GLCNAC:BETAGAL BETA-1,3-N-ACETYLGLUCOSAMINYLTRANSFERASE-LIKE PROTEIN 1"/>
    <property type="match status" value="1"/>
</dbReference>
<dbReference type="GO" id="GO:0016758">
    <property type="term" value="F:hexosyltransferase activity"/>
    <property type="evidence" value="ECO:0007669"/>
    <property type="project" value="UniProtKB-ARBA"/>
</dbReference>
<organism evidence="2 3">
    <name type="scientific">Symplocastrum torsivum CPER-KK1</name>
    <dbReference type="NCBI Taxonomy" id="450513"/>
    <lineage>
        <taxon>Bacteria</taxon>
        <taxon>Bacillati</taxon>
        <taxon>Cyanobacteriota</taxon>
        <taxon>Cyanophyceae</taxon>
        <taxon>Oscillatoriophycideae</taxon>
        <taxon>Oscillatoriales</taxon>
        <taxon>Microcoleaceae</taxon>
        <taxon>Symplocastrum</taxon>
    </lineage>
</organism>
<reference evidence="2" key="1">
    <citation type="submission" date="2021-05" db="EMBL/GenBank/DDBJ databases">
        <authorList>
            <person name="Pietrasiak N."/>
            <person name="Ward R."/>
            <person name="Stajich J.E."/>
            <person name="Kurbessoian T."/>
        </authorList>
    </citation>
    <scope>NUCLEOTIDE SEQUENCE</scope>
    <source>
        <strain evidence="2">CPER-KK1</strain>
    </source>
</reference>
<evidence type="ECO:0000313" key="2">
    <source>
        <dbReference type="EMBL" id="MBW4545077.1"/>
    </source>
</evidence>
<sequence length="320" mass="36720">MPKVSVIIPAYNAMAYLPETVESVLKQTFTDFEVLIINDGSKDHIEQWATQVTDPRVKLISQPNQGVCVARNTGIAQAQGEYVAFLDADDLWDSTKLEKQVCRLEEKPEVGLVYTWTILVTEKGEPTEVLVASHAEGNVWEQLLVQDMMSNCSSAMVRRSCFETVGGFDQNLSYCADRDMWVRIAARYPFAAVKEPLTLYRRHSSSMSKNQNKTLQELRQVIEKTFQSVPLELLYLRNQTYGWMNLFAAWGSLESDMNYREAMDYRHQAVLHYPQIRYTPIYLRLSLAIAITRWFGPGGYANLRELTRTLRRQLRLATGI</sequence>
<dbReference type="SUPFAM" id="SSF53448">
    <property type="entry name" value="Nucleotide-diphospho-sugar transferases"/>
    <property type="match status" value="1"/>
</dbReference>
<dbReference type="InterPro" id="IPR001173">
    <property type="entry name" value="Glyco_trans_2-like"/>
</dbReference>